<reference evidence="1" key="2">
    <citation type="journal article" date="2023" name="Pathogens">
        <title>Pathological Features and Genomic Characterization of an Actinobacillus equuli subsp. equuli Bearing Unique Virulence-Associated Genes from an Adult Horse with Pleuropneumonia.</title>
        <authorList>
            <person name="Kamali M."/>
            <person name="Carossino M."/>
            <person name="Del Piero F."/>
            <person name="Peak L."/>
            <person name="Mitchell M.S."/>
            <person name="Willette J."/>
            <person name="Baker R."/>
            <person name="Li F."/>
            <person name="Kenez A."/>
            <person name="Balasuriya U.B.R."/>
            <person name="Go Y.Y."/>
        </authorList>
    </citation>
    <scope>NUCLEOTIDE SEQUENCE</scope>
    <source>
        <strain evidence="1">4524</strain>
    </source>
</reference>
<sequence>MSKPFNGRYQLAVVIVTVGRESLLRAVRSVFSQQFSGNIQILIGVDLDLSGQLPHYRQILDQERPANVDIVWLDLGYSTSKRHGGVHDCYYGGSLRSALTLLADSELVTYLDDDDWFLPQHIDKMYSVFCQYPDVNWGHALCYYADGNTGEILCLDELESVGVDQGIFKDSFGGFVRPSGLTLNKLKTLPYLHCWSQSLAQGDGEDRVLFEQLKTLRHFSLAEGTVCCALDPKDSGHEIRLAFIKQKTGRDVVMQAKQGSTR</sequence>
<reference evidence="1" key="1">
    <citation type="submission" date="2022-11" db="EMBL/GenBank/DDBJ databases">
        <authorList>
            <person name="Kamali M."/>
            <person name="Peak L."/>
            <person name="Go Y.Y."/>
            <person name="Balasuriya U.B.R."/>
            <person name="Carossino M."/>
        </authorList>
    </citation>
    <scope>NUCLEOTIDE SEQUENCE</scope>
    <source>
        <strain evidence="1">4524</strain>
    </source>
</reference>
<accession>A0A9X4G284</accession>
<proteinExistence type="predicted"/>
<dbReference type="SUPFAM" id="SSF53448">
    <property type="entry name" value="Nucleotide-diphospho-sugar transferases"/>
    <property type="match status" value="1"/>
</dbReference>
<dbReference type="CDD" id="cd00761">
    <property type="entry name" value="Glyco_tranf_GTA_type"/>
    <property type="match status" value="1"/>
</dbReference>
<name>A0A9X4G284_ACTEU</name>
<comment type="caution">
    <text evidence="1">The sequence shown here is derived from an EMBL/GenBank/DDBJ whole genome shotgun (WGS) entry which is preliminary data.</text>
</comment>
<dbReference type="Gene3D" id="3.90.550.10">
    <property type="entry name" value="Spore Coat Polysaccharide Biosynthesis Protein SpsA, Chain A"/>
    <property type="match status" value="1"/>
</dbReference>
<gene>
    <name evidence="1" type="ORF">OQ257_02895</name>
</gene>
<dbReference type="InterPro" id="IPR029044">
    <property type="entry name" value="Nucleotide-diphossugar_trans"/>
</dbReference>
<evidence type="ECO:0000313" key="1">
    <source>
        <dbReference type="EMBL" id="MDE8034116.1"/>
    </source>
</evidence>
<dbReference type="AlphaFoldDB" id="A0A9X4G284"/>
<evidence type="ECO:0000313" key="2">
    <source>
        <dbReference type="Proteomes" id="UP001142444"/>
    </source>
</evidence>
<keyword evidence="2" id="KW-1185">Reference proteome</keyword>
<dbReference type="RefSeq" id="WP_275217344.1">
    <property type="nucleotide sequence ID" value="NZ_JAPHVQ010000002.1"/>
</dbReference>
<dbReference type="EMBL" id="JAPHVQ010000002">
    <property type="protein sequence ID" value="MDE8034116.1"/>
    <property type="molecule type" value="Genomic_DNA"/>
</dbReference>
<dbReference type="Proteomes" id="UP001142444">
    <property type="component" value="Unassembled WGS sequence"/>
</dbReference>
<organism evidence="1 2">
    <name type="scientific">Actinobacillus equuli subsp. equuli</name>
    <dbReference type="NCBI Taxonomy" id="202947"/>
    <lineage>
        <taxon>Bacteria</taxon>
        <taxon>Pseudomonadati</taxon>
        <taxon>Pseudomonadota</taxon>
        <taxon>Gammaproteobacteria</taxon>
        <taxon>Pasteurellales</taxon>
        <taxon>Pasteurellaceae</taxon>
        <taxon>Actinobacillus</taxon>
    </lineage>
</organism>
<protein>
    <submittedName>
        <fullName evidence="1">Glycosyltransferase family 2 protein</fullName>
    </submittedName>
</protein>